<dbReference type="InterPro" id="IPR005671">
    <property type="entry name" value="LeuA_bact_synth"/>
</dbReference>
<dbReference type="PROSITE" id="PS00816">
    <property type="entry name" value="AIPM_HOMOCIT_SYNTH_2"/>
    <property type="match status" value="1"/>
</dbReference>
<dbReference type="CDD" id="cd07940">
    <property type="entry name" value="DRE_TIM_IPMS"/>
    <property type="match status" value="1"/>
</dbReference>
<evidence type="ECO:0000256" key="10">
    <source>
        <dbReference type="ARBA" id="ARBA00023304"/>
    </source>
</evidence>
<evidence type="ECO:0000256" key="2">
    <source>
        <dbReference type="ARBA" id="ARBA00009396"/>
    </source>
</evidence>
<dbReference type="EC" id="2.3.3.13" evidence="3 12"/>
<dbReference type="NCBIfam" id="NF002084">
    <property type="entry name" value="PRK00915.1-1"/>
    <property type="match status" value="1"/>
</dbReference>
<keyword evidence="7 12" id="KW-0808">Transferase</keyword>
<evidence type="ECO:0000256" key="6">
    <source>
        <dbReference type="ARBA" id="ARBA00022605"/>
    </source>
</evidence>
<dbReference type="RefSeq" id="WP_289366649.1">
    <property type="nucleotide sequence ID" value="NZ_JAUCBP010000012.1"/>
</dbReference>
<dbReference type="EMBL" id="JAUCBP010000012">
    <property type="protein sequence ID" value="MDM7861947.1"/>
    <property type="molecule type" value="Genomic_DNA"/>
</dbReference>
<protein>
    <recommendedName>
        <fullName evidence="4 12">2-isopropylmalate synthase</fullName>
        <ecNumber evidence="3 12">2.3.3.13</ecNumber>
    </recommendedName>
    <alternativeName>
        <fullName evidence="12">Alpha-IPM synthase</fullName>
    </alternativeName>
    <alternativeName>
        <fullName evidence="12">Alpha-isopropylmalate synthase</fullName>
    </alternativeName>
</protein>
<keyword evidence="12" id="KW-0963">Cytoplasm</keyword>
<feature type="domain" description="Pyruvate carboxyltransferase" evidence="13">
    <location>
        <begin position="4"/>
        <end position="266"/>
    </location>
</feature>
<evidence type="ECO:0000256" key="11">
    <source>
        <dbReference type="ARBA" id="ARBA00037629"/>
    </source>
</evidence>
<dbReference type="PROSITE" id="PS00815">
    <property type="entry name" value="AIPM_HOMOCIT_SYNTH_1"/>
    <property type="match status" value="1"/>
</dbReference>
<comment type="catalytic activity">
    <reaction evidence="12">
        <text>3-methyl-2-oxobutanoate + acetyl-CoA + H2O = (2S)-2-isopropylmalate + CoA + H(+)</text>
        <dbReference type="Rhea" id="RHEA:21524"/>
        <dbReference type="ChEBI" id="CHEBI:1178"/>
        <dbReference type="ChEBI" id="CHEBI:11851"/>
        <dbReference type="ChEBI" id="CHEBI:15377"/>
        <dbReference type="ChEBI" id="CHEBI:15378"/>
        <dbReference type="ChEBI" id="CHEBI:57287"/>
        <dbReference type="ChEBI" id="CHEBI:57288"/>
        <dbReference type="EC" id="2.3.3.13"/>
    </reaction>
</comment>
<sequence>MSQVKIFDTTLRDGEQALPASLSAREKLQIALTLERLGVDIIEAGFPVSSPGDFASVQQIAQQLKTSIPCGLSRAVAADIDACGQALQVAERFRIHTFIATSDIHVNAKLRKSQDDVVEMAVAAIKHAKQYTNDVEFSCEDAGRTHIDYLCRMVESAITAGATTVNIPDTVGYTIPSEFGGIIQTLFNRVPNIDKATISVHCHNDLGLAVANSLSAVEHGARQVECTINGIGERAGNCSLEEIVMALKTRYALLGLDTNIDTQEITRASRLVSQLCNMPVQANKAIVGANAFSHSSGIHQDGVLKAQNTYEIMTPESVGLNKNTLNMTSRSGRHVIKHRLHELGYQDSDYDLDTLYASFLRLADKKGQVFDYDLEALLFFDQQRQEHAQYELEYLHANAGRNIIPSATVTLNVGGEPVTESATGNGPVDAAFNAIIKVLGHDQVEIVDFKLDSKGEGADALAQVSVVAEYNQRRFHGIGLATDIVESGVKALIHVLNNTYLADQIDEQKQQVKIKGV</sequence>
<dbReference type="InterPro" id="IPR054691">
    <property type="entry name" value="LeuA/HCS_post-cat"/>
</dbReference>
<dbReference type="InterPro" id="IPR013785">
    <property type="entry name" value="Aldolase_TIM"/>
</dbReference>
<dbReference type="HAMAP" id="MF_01025">
    <property type="entry name" value="LeuA_type1"/>
    <property type="match status" value="1"/>
</dbReference>
<comment type="function">
    <text evidence="11 12">Catalyzes the condensation of the acetyl group of acetyl-CoA with 3-methyl-2-oxobutanoate (2-ketoisovalerate) to form 3-carboxy-3-hydroxy-4-methylpentanoate (2-isopropylmalate).</text>
</comment>
<dbReference type="InterPro" id="IPR036230">
    <property type="entry name" value="LeuA_allosteric_dom_sf"/>
</dbReference>
<keyword evidence="14" id="KW-0012">Acyltransferase</keyword>
<keyword evidence="9 12" id="KW-0464">Manganese</keyword>
<comment type="cofactor">
    <cofactor evidence="12">
        <name>Mn(2+)</name>
        <dbReference type="ChEBI" id="CHEBI:29035"/>
    </cofactor>
</comment>
<dbReference type="Gene3D" id="1.10.238.260">
    <property type="match status" value="1"/>
</dbReference>
<comment type="pathway">
    <text evidence="1 12">Amino-acid biosynthesis; L-leucine biosynthesis; L-leucine from 3-methyl-2-oxobutanoate: step 1/4.</text>
</comment>
<comment type="subunit">
    <text evidence="12">Homodimer.</text>
</comment>
<feature type="binding site" evidence="12">
    <location>
        <position position="203"/>
    </location>
    <ligand>
        <name>Mn(2+)</name>
        <dbReference type="ChEBI" id="CHEBI:29035"/>
    </ligand>
</feature>
<reference evidence="14 15" key="1">
    <citation type="submission" date="2023-06" db="EMBL/GenBank/DDBJ databases">
        <title>Alteromonas sp. ASW11-36 isolated from intertidal sand.</title>
        <authorList>
            <person name="Li Y."/>
        </authorList>
    </citation>
    <scope>NUCLEOTIDE SEQUENCE [LARGE SCALE GENOMIC DNA]</scope>
    <source>
        <strain evidence="14 15">ASW11-36</strain>
    </source>
</reference>
<feature type="region of interest" description="Regulatory domain" evidence="12">
    <location>
        <begin position="391"/>
        <end position="517"/>
    </location>
</feature>
<keyword evidence="6 12" id="KW-0028">Amino-acid biosynthesis</keyword>
<dbReference type="PANTHER" id="PTHR10277">
    <property type="entry name" value="HOMOCITRATE SYNTHASE-RELATED"/>
    <property type="match status" value="1"/>
</dbReference>
<dbReference type="NCBIfam" id="NF002086">
    <property type="entry name" value="PRK00915.1-3"/>
    <property type="match status" value="1"/>
</dbReference>
<feature type="binding site" evidence="12">
    <location>
        <position position="13"/>
    </location>
    <ligand>
        <name>Mn(2+)</name>
        <dbReference type="ChEBI" id="CHEBI:29035"/>
    </ligand>
</feature>
<dbReference type="Pfam" id="PF22617">
    <property type="entry name" value="HCS_D2"/>
    <property type="match status" value="1"/>
</dbReference>
<dbReference type="InterPro" id="IPR002034">
    <property type="entry name" value="AIPM/Hcit_synth_CS"/>
</dbReference>
<keyword evidence="15" id="KW-1185">Reference proteome</keyword>
<accession>A0ABT7T2C5</accession>
<dbReference type="Pfam" id="PF00682">
    <property type="entry name" value="HMGL-like"/>
    <property type="match status" value="1"/>
</dbReference>
<dbReference type="PROSITE" id="PS50991">
    <property type="entry name" value="PYR_CT"/>
    <property type="match status" value="1"/>
</dbReference>
<evidence type="ECO:0000256" key="12">
    <source>
        <dbReference type="HAMAP-Rule" id="MF_01025"/>
    </source>
</evidence>
<evidence type="ECO:0000256" key="4">
    <source>
        <dbReference type="ARBA" id="ARBA00018198"/>
    </source>
</evidence>
<comment type="caution">
    <text evidence="14">The sequence shown here is derived from an EMBL/GenBank/DDBJ whole genome shotgun (WGS) entry which is preliminary data.</text>
</comment>
<evidence type="ECO:0000256" key="3">
    <source>
        <dbReference type="ARBA" id="ARBA00012973"/>
    </source>
</evidence>
<comment type="similarity">
    <text evidence="2 12">Belongs to the alpha-IPM synthase/homocitrate synthase family. LeuA type 1 subfamily.</text>
</comment>
<evidence type="ECO:0000313" key="14">
    <source>
        <dbReference type="EMBL" id="MDM7861947.1"/>
    </source>
</evidence>
<evidence type="ECO:0000256" key="7">
    <source>
        <dbReference type="ARBA" id="ARBA00022679"/>
    </source>
</evidence>
<organism evidence="14 15">
    <name type="scientific">Alteromonas arenosi</name>
    <dbReference type="NCBI Taxonomy" id="3055817"/>
    <lineage>
        <taxon>Bacteria</taxon>
        <taxon>Pseudomonadati</taxon>
        <taxon>Pseudomonadota</taxon>
        <taxon>Gammaproteobacteria</taxon>
        <taxon>Alteromonadales</taxon>
        <taxon>Alteromonadaceae</taxon>
        <taxon>Alteromonas/Salinimonas group</taxon>
        <taxon>Alteromonas</taxon>
    </lineage>
</organism>
<evidence type="ECO:0000259" key="13">
    <source>
        <dbReference type="PROSITE" id="PS50991"/>
    </source>
</evidence>
<dbReference type="SMART" id="SM00917">
    <property type="entry name" value="LeuA_dimer"/>
    <property type="match status" value="1"/>
</dbReference>
<dbReference type="SUPFAM" id="SSF51569">
    <property type="entry name" value="Aldolase"/>
    <property type="match status" value="1"/>
</dbReference>
<dbReference type="GO" id="GO:0003852">
    <property type="term" value="F:2-isopropylmalate synthase activity"/>
    <property type="evidence" value="ECO:0007669"/>
    <property type="project" value="UniProtKB-EC"/>
</dbReference>
<evidence type="ECO:0000313" key="15">
    <source>
        <dbReference type="Proteomes" id="UP001234343"/>
    </source>
</evidence>
<keyword evidence="8 12" id="KW-0479">Metal-binding</keyword>
<evidence type="ECO:0000256" key="1">
    <source>
        <dbReference type="ARBA" id="ARBA00004689"/>
    </source>
</evidence>
<dbReference type="Pfam" id="PF08502">
    <property type="entry name" value="LeuA_dimer"/>
    <property type="match status" value="1"/>
</dbReference>
<dbReference type="Gene3D" id="3.30.160.270">
    <property type="match status" value="1"/>
</dbReference>
<gene>
    <name evidence="12 14" type="primary">leuA</name>
    <name evidence="14" type="ORF">QTP81_15190</name>
</gene>
<feature type="binding site" evidence="12">
    <location>
        <position position="201"/>
    </location>
    <ligand>
        <name>Mn(2+)</name>
        <dbReference type="ChEBI" id="CHEBI:29035"/>
    </ligand>
</feature>
<evidence type="ECO:0000256" key="5">
    <source>
        <dbReference type="ARBA" id="ARBA00022430"/>
    </source>
</evidence>
<dbReference type="SUPFAM" id="SSF110921">
    <property type="entry name" value="2-isopropylmalate synthase LeuA, allosteric (dimerisation) domain"/>
    <property type="match status" value="1"/>
</dbReference>
<dbReference type="PANTHER" id="PTHR10277:SF9">
    <property type="entry name" value="2-ISOPROPYLMALATE SYNTHASE 1, CHLOROPLASTIC-RELATED"/>
    <property type="match status" value="1"/>
</dbReference>
<dbReference type="InterPro" id="IPR000891">
    <property type="entry name" value="PYR_CT"/>
</dbReference>
<evidence type="ECO:0000256" key="9">
    <source>
        <dbReference type="ARBA" id="ARBA00023211"/>
    </source>
</evidence>
<dbReference type="Proteomes" id="UP001234343">
    <property type="component" value="Unassembled WGS sequence"/>
</dbReference>
<feature type="binding site" evidence="12">
    <location>
        <position position="237"/>
    </location>
    <ligand>
        <name>Mn(2+)</name>
        <dbReference type="ChEBI" id="CHEBI:29035"/>
    </ligand>
</feature>
<proteinExistence type="inferred from homology"/>
<dbReference type="InterPro" id="IPR050073">
    <property type="entry name" value="2-IPM_HCS-like"/>
</dbReference>
<dbReference type="Gene3D" id="3.20.20.70">
    <property type="entry name" value="Aldolase class I"/>
    <property type="match status" value="1"/>
</dbReference>
<evidence type="ECO:0000256" key="8">
    <source>
        <dbReference type="ARBA" id="ARBA00022723"/>
    </source>
</evidence>
<dbReference type="InterPro" id="IPR013709">
    <property type="entry name" value="2-isopropylmalate_synth_dimer"/>
</dbReference>
<name>A0ABT7T2C5_9ALTE</name>
<dbReference type="NCBIfam" id="TIGR00973">
    <property type="entry name" value="leuA_bact"/>
    <property type="match status" value="1"/>
</dbReference>
<keyword evidence="10 12" id="KW-0100">Branched-chain amino acid biosynthesis</keyword>
<keyword evidence="5 12" id="KW-0432">Leucine biosynthesis</keyword>